<feature type="compositionally biased region" description="Low complexity" evidence="1">
    <location>
        <begin position="595"/>
        <end position="622"/>
    </location>
</feature>
<evidence type="ECO:0000313" key="3">
    <source>
        <dbReference type="Proteomes" id="UP000054558"/>
    </source>
</evidence>
<feature type="region of interest" description="Disordered" evidence="1">
    <location>
        <begin position="338"/>
        <end position="380"/>
    </location>
</feature>
<feature type="region of interest" description="Disordered" evidence="1">
    <location>
        <begin position="232"/>
        <end position="276"/>
    </location>
</feature>
<feature type="compositionally biased region" description="Basic and acidic residues" evidence="1">
    <location>
        <begin position="26"/>
        <end position="37"/>
    </location>
</feature>
<evidence type="ECO:0000313" key="2">
    <source>
        <dbReference type="EMBL" id="GAQ84990.1"/>
    </source>
</evidence>
<evidence type="ECO:0000256" key="1">
    <source>
        <dbReference type="SAM" id="MobiDB-lite"/>
    </source>
</evidence>
<feature type="region of interest" description="Disordered" evidence="1">
    <location>
        <begin position="25"/>
        <end position="68"/>
    </location>
</feature>
<name>A0A1Y1I236_KLENI</name>
<dbReference type="PANTHER" id="PTHR33595">
    <property type="entry name" value="VON WILLEBRAND FACTOR A DOMAIN PROTEIN"/>
    <property type="match status" value="1"/>
</dbReference>
<feature type="compositionally biased region" description="Polar residues" evidence="1">
    <location>
        <begin position="477"/>
        <end position="497"/>
    </location>
</feature>
<dbReference type="OrthoDB" id="1922150at2759"/>
<keyword evidence="3" id="KW-1185">Reference proteome</keyword>
<feature type="compositionally biased region" description="Basic and acidic residues" evidence="1">
    <location>
        <begin position="238"/>
        <end position="248"/>
    </location>
</feature>
<feature type="region of interest" description="Disordered" evidence="1">
    <location>
        <begin position="198"/>
        <end position="218"/>
    </location>
</feature>
<evidence type="ECO:0008006" key="4">
    <source>
        <dbReference type="Google" id="ProtNLM"/>
    </source>
</evidence>
<feature type="region of interest" description="Disordered" evidence="1">
    <location>
        <begin position="423"/>
        <end position="539"/>
    </location>
</feature>
<dbReference type="PANTHER" id="PTHR33595:SF7">
    <property type="entry name" value="OS12G0242500 PROTEIN"/>
    <property type="match status" value="1"/>
</dbReference>
<feature type="compositionally biased region" description="Low complexity" evidence="1">
    <location>
        <begin position="644"/>
        <end position="653"/>
    </location>
</feature>
<organism evidence="2 3">
    <name type="scientific">Klebsormidium nitens</name>
    <name type="common">Green alga</name>
    <name type="synonym">Ulothrix nitens</name>
    <dbReference type="NCBI Taxonomy" id="105231"/>
    <lineage>
        <taxon>Eukaryota</taxon>
        <taxon>Viridiplantae</taxon>
        <taxon>Streptophyta</taxon>
        <taxon>Klebsormidiophyceae</taxon>
        <taxon>Klebsormidiales</taxon>
        <taxon>Klebsormidiaceae</taxon>
        <taxon>Klebsormidium</taxon>
    </lineage>
</organism>
<gene>
    <name evidence="2" type="ORF">KFL_002150250</name>
</gene>
<dbReference type="AlphaFoldDB" id="A0A1Y1I236"/>
<feature type="compositionally biased region" description="Polar residues" evidence="1">
    <location>
        <begin position="38"/>
        <end position="51"/>
    </location>
</feature>
<dbReference type="STRING" id="105231.A0A1Y1I236"/>
<accession>A0A1Y1I236</accession>
<reference evidence="2 3" key="1">
    <citation type="journal article" date="2014" name="Nat. Commun.">
        <title>Klebsormidium flaccidum genome reveals primary factors for plant terrestrial adaptation.</title>
        <authorList>
            <person name="Hori K."/>
            <person name="Maruyama F."/>
            <person name="Fujisawa T."/>
            <person name="Togashi T."/>
            <person name="Yamamoto N."/>
            <person name="Seo M."/>
            <person name="Sato S."/>
            <person name="Yamada T."/>
            <person name="Mori H."/>
            <person name="Tajima N."/>
            <person name="Moriyama T."/>
            <person name="Ikeuchi M."/>
            <person name="Watanabe M."/>
            <person name="Wada H."/>
            <person name="Kobayashi K."/>
            <person name="Saito M."/>
            <person name="Masuda T."/>
            <person name="Sasaki-Sekimoto Y."/>
            <person name="Mashiguchi K."/>
            <person name="Awai K."/>
            <person name="Shimojima M."/>
            <person name="Masuda S."/>
            <person name="Iwai M."/>
            <person name="Nobusawa T."/>
            <person name="Narise T."/>
            <person name="Kondo S."/>
            <person name="Saito H."/>
            <person name="Sato R."/>
            <person name="Murakawa M."/>
            <person name="Ihara Y."/>
            <person name="Oshima-Yamada Y."/>
            <person name="Ohtaka K."/>
            <person name="Satoh M."/>
            <person name="Sonobe K."/>
            <person name="Ishii M."/>
            <person name="Ohtani R."/>
            <person name="Kanamori-Sato M."/>
            <person name="Honoki R."/>
            <person name="Miyazaki D."/>
            <person name="Mochizuki H."/>
            <person name="Umetsu J."/>
            <person name="Higashi K."/>
            <person name="Shibata D."/>
            <person name="Kamiya Y."/>
            <person name="Sato N."/>
            <person name="Nakamura Y."/>
            <person name="Tabata S."/>
            <person name="Ida S."/>
            <person name="Kurokawa K."/>
            <person name="Ohta H."/>
        </authorList>
    </citation>
    <scope>NUCLEOTIDE SEQUENCE [LARGE SCALE GENOMIC DNA]</scope>
    <source>
        <strain evidence="2 3">NIES-2285</strain>
    </source>
</reference>
<feature type="region of interest" description="Disordered" evidence="1">
    <location>
        <begin position="573"/>
        <end position="653"/>
    </location>
</feature>
<dbReference type="EMBL" id="DF237164">
    <property type="protein sequence ID" value="GAQ84990.1"/>
    <property type="molecule type" value="Genomic_DNA"/>
</dbReference>
<protein>
    <recommendedName>
        <fullName evidence="4">PAS domain-containing protein</fullName>
    </recommendedName>
</protein>
<proteinExistence type="predicted"/>
<dbReference type="Proteomes" id="UP000054558">
    <property type="component" value="Unassembled WGS sequence"/>
</dbReference>
<sequence>MAGQLRVGVPFVQLMHRYRAIAPRPLHGEPVKTEDSSKTPQGSGSTCSGRTTPHFEGQDTTGKQGVKRGCNFEQPAAKRMKRGDAQVASMRTFELPTPIALPRTQPGRFAAGPVETKNSRYMLNFQPPLPFCPTAPGPAQAPFPPPTYPTSSLSRYQSSTTGPPLPLQHFPPYSQVNGGTVLGVPVSRSLSEQVVPTNHFPPRQQHSSPCPSEGAVTTGGFSTPPLLVVAPQNGSAKAKGEKEKEKGSGKPRGLVPIAPKSEPLRPALPSSGGVQASFRSSGGFRVFGAKGFPLKRTPISYPRAPLVPPIQGKVIRAWPVKQEPVSVASPFARGRGFAESKSLGSGGSGFRQFTRPETKRGEPSSGEKTVEFPAHGGSSHSPAILDSLYLEQLYGAFVEPVMVTDPEHKLLWSNRAFQRAADENQGGCLGKTSKDALPSEGVPRTGPDSDTAAKNHEAALSNESGAGCKSASEDDTSGQSGSFLRNGSALDTASVPGSDQRLKNEPMSKSGVTADSAGNGAREAESEIPQTPANKSAIPVPISSIQYQGPSETPPCAAILWVFLKQPGFLAASAPPSSKPNPSTPVADASSLLGGASDVVSKGDDSSSGSSSSTNSFATATSQERRKSARGKSPGGSAPGVNEPPLRVVTPRPLRPAGSTIRFEDIEPLASNASLAVKGSFELIKRQFDRWSSPVILTDLKNRARWVNAAYKKLVGQPPCAWSVDGSNLEQLRLTGGISIAGLEALKTLPASLKCTATVNWPEGGEGRPLESCCMGTRIDSVGSEVLGYLWRFGTPLSGQTASGAGENVARGNASD</sequence>